<comment type="caution">
    <text evidence="9">The sequence shown here is derived from an EMBL/GenBank/DDBJ whole genome shotgun (WGS) entry which is preliminary data.</text>
</comment>
<dbReference type="PROSITE" id="PS51939">
    <property type="entry name" value="XRRM"/>
    <property type="match status" value="1"/>
</dbReference>
<dbReference type="Proteomes" id="UP001314263">
    <property type="component" value="Unassembled WGS sequence"/>
</dbReference>
<dbReference type="SMART" id="SM00360">
    <property type="entry name" value="RRM"/>
    <property type="match status" value="1"/>
</dbReference>
<dbReference type="SMART" id="SM00715">
    <property type="entry name" value="LA"/>
    <property type="match status" value="1"/>
</dbReference>
<feature type="domain" description="XRRM" evidence="8">
    <location>
        <begin position="246"/>
        <end position="372"/>
    </location>
</feature>
<evidence type="ECO:0000256" key="3">
    <source>
        <dbReference type="ARBA" id="ARBA00023242"/>
    </source>
</evidence>
<dbReference type="InterPro" id="IPR036388">
    <property type="entry name" value="WH-like_DNA-bd_sf"/>
</dbReference>
<feature type="domain" description="HTH La-type RNA-binding" evidence="7">
    <location>
        <begin position="1"/>
        <end position="108"/>
    </location>
</feature>
<dbReference type="GO" id="GO:0006396">
    <property type="term" value="P:RNA processing"/>
    <property type="evidence" value="ECO:0007669"/>
    <property type="project" value="InterPro"/>
</dbReference>
<evidence type="ECO:0000256" key="2">
    <source>
        <dbReference type="ARBA" id="ARBA00022884"/>
    </source>
</evidence>
<dbReference type="GO" id="GO:1990904">
    <property type="term" value="C:ribonucleoprotein complex"/>
    <property type="evidence" value="ECO:0007669"/>
    <property type="project" value="UniProtKB-UniRule"/>
</dbReference>
<feature type="region of interest" description="Disordered" evidence="5">
    <location>
        <begin position="339"/>
        <end position="376"/>
    </location>
</feature>
<dbReference type="SUPFAM" id="SSF46785">
    <property type="entry name" value="Winged helix' DNA-binding domain"/>
    <property type="match status" value="1"/>
</dbReference>
<evidence type="ECO:0000256" key="5">
    <source>
        <dbReference type="SAM" id="MobiDB-lite"/>
    </source>
</evidence>
<name>A0AAV1HZI0_9CHLO</name>
<dbReference type="Gene3D" id="3.30.70.330">
    <property type="match status" value="2"/>
</dbReference>
<dbReference type="Gene3D" id="1.10.10.10">
    <property type="entry name" value="Winged helix-like DNA-binding domain superfamily/Winged helix DNA-binding domain"/>
    <property type="match status" value="1"/>
</dbReference>
<evidence type="ECO:0000256" key="1">
    <source>
        <dbReference type="ARBA" id="ARBA00004123"/>
    </source>
</evidence>
<dbReference type="AlphaFoldDB" id="A0AAV1HZI0"/>
<dbReference type="GO" id="GO:0005634">
    <property type="term" value="C:nucleus"/>
    <property type="evidence" value="ECO:0007669"/>
    <property type="project" value="UniProtKB-SubCell"/>
</dbReference>
<dbReference type="PANTHER" id="PTHR22792">
    <property type="entry name" value="LUPUS LA PROTEIN-RELATED"/>
    <property type="match status" value="1"/>
</dbReference>
<feature type="domain" description="RRM" evidence="6">
    <location>
        <begin position="117"/>
        <end position="200"/>
    </location>
</feature>
<accession>A0AAV1HZI0</accession>
<dbReference type="CDD" id="cd08030">
    <property type="entry name" value="LA_like_plant"/>
    <property type="match status" value="1"/>
</dbReference>
<dbReference type="Pfam" id="PF00076">
    <property type="entry name" value="RRM_1"/>
    <property type="match status" value="1"/>
</dbReference>
<feature type="compositionally biased region" description="Low complexity" evidence="5">
    <location>
        <begin position="340"/>
        <end position="357"/>
    </location>
</feature>
<feature type="compositionally biased region" description="Basic residues" evidence="5">
    <location>
        <begin position="358"/>
        <end position="376"/>
    </location>
</feature>
<evidence type="ECO:0000313" key="9">
    <source>
        <dbReference type="EMBL" id="CAK0758564.1"/>
    </source>
</evidence>
<dbReference type="InterPro" id="IPR036390">
    <property type="entry name" value="WH_DNA-bd_sf"/>
</dbReference>
<evidence type="ECO:0000259" key="7">
    <source>
        <dbReference type="PROSITE" id="PS50961"/>
    </source>
</evidence>
<dbReference type="PANTHER" id="PTHR22792:SF157">
    <property type="entry name" value="LA PROTEIN"/>
    <property type="match status" value="1"/>
</dbReference>
<dbReference type="InterPro" id="IPR045180">
    <property type="entry name" value="La_dom_prot"/>
</dbReference>
<evidence type="ECO:0000256" key="4">
    <source>
        <dbReference type="PROSITE-ProRule" id="PRU00332"/>
    </source>
</evidence>
<organism evidence="9 10">
    <name type="scientific">Coccomyxa viridis</name>
    <dbReference type="NCBI Taxonomy" id="1274662"/>
    <lineage>
        <taxon>Eukaryota</taxon>
        <taxon>Viridiplantae</taxon>
        <taxon>Chlorophyta</taxon>
        <taxon>core chlorophytes</taxon>
        <taxon>Trebouxiophyceae</taxon>
        <taxon>Trebouxiophyceae incertae sedis</taxon>
        <taxon>Coccomyxaceae</taxon>
        <taxon>Coccomyxa</taxon>
    </lineage>
</organism>
<keyword evidence="10" id="KW-1185">Reference proteome</keyword>
<sequence>MAVSAEAKAKAKRQIEFYFSDSNLPRDVFMAERIAEDPEGFVDISILCTFKRMRDILQLGKPDDKLSKDKVPQETVAGVAEALEGSESLTLSEDKARVRRTVALTSAEQAMMQIDQRSLYASPFPFDTTLDAITAFFSERAPVNCVRMRRHAESKDFRGSIFVEFADEETAQKVLKAQLEYEGAPISLEPKLLYTERKKQDRKEKGSKAQDTAAANGGDAQAAAPQAGDADAQEDGAEPEAQEEPEFQEGLLLGFDLGPAEHDLYYSNVKESLSAGDARSIRFVEFPRGAPSGVVRYASAEARDKAFSLADDEAKLDIGGFTAVLKKLEGLEEKEFWERAAQQKAKAKQAPGGLPQGQKRRGGGGRGGGRHKRGRH</sequence>
<keyword evidence="3" id="KW-0539">Nucleus</keyword>
<dbReference type="SUPFAM" id="SSF54928">
    <property type="entry name" value="RNA-binding domain, RBD"/>
    <property type="match status" value="1"/>
</dbReference>
<dbReference type="InterPro" id="IPR014886">
    <property type="entry name" value="La_xRRM"/>
</dbReference>
<dbReference type="PRINTS" id="PR00302">
    <property type="entry name" value="LUPUSLA"/>
</dbReference>
<evidence type="ECO:0000259" key="6">
    <source>
        <dbReference type="PROSITE" id="PS50102"/>
    </source>
</evidence>
<dbReference type="InterPro" id="IPR002344">
    <property type="entry name" value="Lupus_La"/>
</dbReference>
<feature type="compositionally biased region" description="Basic and acidic residues" evidence="5">
    <location>
        <begin position="194"/>
        <end position="208"/>
    </location>
</feature>
<dbReference type="InterPro" id="IPR006630">
    <property type="entry name" value="La_HTH"/>
</dbReference>
<proteinExistence type="predicted"/>
<feature type="region of interest" description="Disordered" evidence="5">
    <location>
        <begin position="192"/>
        <end position="245"/>
    </location>
</feature>
<evidence type="ECO:0000259" key="8">
    <source>
        <dbReference type="PROSITE" id="PS51939"/>
    </source>
</evidence>
<dbReference type="CDD" id="cd12291">
    <property type="entry name" value="RRM1_La"/>
    <property type="match status" value="1"/>
</dbReference>
<dbReference type="EMBL" id="CAUYUE010000003">
    <property type="protein sequence ID" value="CAK0758564.1"/>
    <property type="molecule type" value="Genomic_DNA"/>
</dbReference>
<feature type="compositionally biased region" description="Acidic residues" evidence="5">
    <location>
        <begin position="231"/>
        <end position="245"/>
    </location>
</feature>
<dbReference type="PROSITE" id="PS50961">
    <property type="entry name" value="HTH_LA"/>
    <property type="match status" value="1"/>
</dbReference>
<dbReference type="InterPro" id="IPR000504">
    <property type="entry name" value="RRM_dom"/>
</dbReference>
<protein>
    <recommendedName>
        <fullName evidence="11">Lupus La protein</fullName>
    </recommendedName>
</protein>
<dbReference type="PROSITE" id="PS50102">
    <property type="entry name" value="RRM"/>
    <property type="match status" value="1"/>
</dbReference>
<evidence type="ECO:0008006" key="11">
    <source>
        <dbReference type="Google" id="ProtNLM"/>
    </source>
</evidence>
<dbReference type="InterPro" id="IPR012677">
    <property type="entry name" value="Nucleotide-bd_a/b_plait_sf"/>
</dbReference>
<dbReference type="Pfam" id="PF05383">
    <property type="entry name" value="La"/>
    <property type="match status" value="1"/>
</dbReference>
<dbReference type="InterPro" id="IPR035979">
    <property type="entry name" value="RBD_domain_sf"/>
</dbReference>
<dbReference type="Pfam" id="PF08777">
    <property type="entry name" value="RRM_3"/>
    <property type="match status" value="1"/>
</dbReference>
<reference evidence="9 10" key="1">
    <citation type="submission" date="2023-10" db="EMBL/GenBank/DDBJ databases">
        <authorList>
            <person name="Maclean D."/>
            <person name="Macfadyen A."/>
        </authorList>
    </citation>
    <scope>NUCLEOTIDE SEQUENCE [LARGE SCALE GENOMIC DNA]</scope>
</reference>
<feature type="compositionally biased region" description="Low complexity" evidence="5">
    <location>
        <begin position="209"/>
        <end position="230"/>
    </location>
</feature>
<comment type="subcellular location">
    <subcellularLocation>
        <location evidence="1">Nucleus</location>
    </subcellularLocation>
</comment>
<keyword evidence="2 4" id="KW-0694">RNA-binding</keyword>
<gene>
    <name evidence="9" type="ORF">CVIRNUC_002629</name>
</gene>
<dbReference type="GO" id="GO:0003723">
    <property type="term" value="F:RNA binding"/>
    <property type="evidence" value="ECO:0007669"/>
    <property type="project" value="UniProtKB-UniRule"/>
</dbReference>
<evidence type="ECO:0000313" key="10">
    <source>
        <dbReference type="Proteomes" id="UP001314263"/>
    </source>
</evidence>